<evidence type="ECO:0000313" key="2">
    <source>
        <dbReference type="Proteomes" id="UP000050396"/>
    </source>
</evidence>
<accession>A0ABD4BD30</accession>
<proteinExistence type="predicted"/>
<comment type="caution">
    <text evidence="1">The sequence shown here is derived from an EMBL/GenBank/DDBJ whole genome shotgun (WGS) entry which is preliminary data.</text>
</comment>
<dbReference type="Proteomes" id="UP000050396">
    <property type="component" value="Unassembled WGS sequence"/>
</dbReference>
<sequence>MPFWTLRVRSCVCGAAQTCDAERHPRHSHAGACGTIISTVVPKFFSHRTTLRVACRSVRSAPGLAFAVRRRLVTQSVTQGIPTLERAER</sequence>
<organism evidence="1 2">
    <name type="scientific">Pseudomonas savastanoi pv. phaseolicola</name>
    <name type="common">Pseudomonas syringae pv. phaseolicola</name>
    <dbReference type="NCBI Taxonomy" id="319"/>
    <lineage>
        <taxon>Bacteria</taxon>
        <taxon>Pseudomonadati</taxon>
        <taxon>Pseudomonadota</taxon>
        <taxon>Gammaproteobacteria</taxon>
        <taxon>Pseudomonadales</taxon>
        <taxon>Pseudomonadaceae</taxon>
        <taxon>Pseudomonas</taxon>
    </lineage>
</organism>
<dbReference type="AlphaFoldDB" id="A0ABD4BD30"/>
<evidence type="ECO:0000313" key="1">
    <source>
        <dbReference type="EMBL" id="KPY14275.1"/>
    </source>
</evidence>
<protein>
    <submittedName>
        <fullName evidence="1">Uncharacterized protein</fullName>
    </submittedName>
</protein>
<name>A0ABD4BD30_PSESH</name>
<dbReference type="EMBL" id="LJQZ01000195">
    <property type="protein sequence ID" value="KPY14275.1"/>
    <property type="molecule type" value="Genomic_DNA"/>
</dbReference>
<gene>
    <name evidence="1" type="ORF">ALO55_05424</name>
</gene>
<reference evidence="1 2" key="1">
    <citation type="submission" date="2015-09" db="EMBL/GenBank/DDBJ databases">
        <title>Genome announcement of multiple Pseudomonas syringae strains.</title>
        <authorList>
            <person name="Thakur S."/>
            <person name="Wang P.W."/>
            <person name="Gong Y."/>
            <person name="Weir B.S."/>
            <person name="Guttman D.S."/>
        </authorList>
    </citation>
    <scope>NUCLEOTIDE SEQUENCE [LARGE SCALE GENOMIC DNA]</scope>
    <source>
        <strain evidence="1 2">ICMP2740</strain>
    </source>
</reference>